<reference evidence="1 2" key="1">
    <citation type="submission" date="2019-08" db="EMBL/GenBank/DDBJ databases">
        <title>In-depth cultivation of the pig gut microbiome towards novel bacterial diversity and tailored functional studies.</title>
        <authorList>
            <person name="Wylensek D."/>
            <person name="Hitch T.C.A."/>
            <person name="Clavel T."/>
        </authorList>
    </citation>
    <scope>NUCLEOTIDE SEQUENCE [LARGE SCALE GENOMIC DNA]</scope>
    <source>
        <strain evidence="1 2">BSM-380-WT-5A</strain>
    </source>
</reference>
<dbReference type="InterPro" id="IPR046348">
    <property type="entry name" value="SIS_dom_sf"/>
</dbReference>
<dbReference type="AlphaFoldDB" id="A0A7X2P0G9"/>
<sequence length="68" mass="7595">MLKLNKEEVHFLVTAEMKKEVADFLEAVDAKIAPVLEYIKENQVERVCFIGCGSSSAAGSAWTSYREL</sequence>
<organism evidence="1 2">
    <name type="scientific">Oliverpabstia intestinalis</name>
    <dbReference type="NCBI Taxonomy" id="2606633"/>
    <lineage>
        <taxon>Bacteria</taxon>
        <taxon>Bacillati</taxon>
        <taxon>Bacillota</taxon>
        <taxon>Clostridia</taxon>
        <taxon>Lachnospirales</taxon>
        <taxon>Lachnospiraceae</taxon>
        <taxon>Oliverpabstia</taxon>
    </lineage>
</organism>
<dbReference type="Proteomes" id="UP000440513">
    <property type="component" value="Unassembled WGS sequence"/>
</dbReference>
<keyword evidence="2" id="KW-1185">Reference proteome</keyword>
<dbReference type="SUPFAM" id="SSF53697">
    <property type="entry name" value="SIS domain"/>
    <property type="match status" value="1"/>
</dbReference>
<evidence type="ECO:0000313" key="2">
    <source>
        <dbReference type="Proteomes" id="UP000440513"/>
    </source>
</evidence>
<dbReference type="GO" id="GO:0097367">
    <property type="term" value="F:carbohydrate derivative binding"/>
    <property type="evidence" value="ECO:0007669"/>
    <property type="project" value="InterPro"/>
</dbReference>
<name>A0A7X2P0G9_9FIRM</name>
<dbReference type="EMBL" id="VUMS01000001">
    <property type="protein sequence ID" value="MST65248.1"/>
    <property type="molecule type" value="Genomic_DNA"/>
</dbReference>
<accession>A0A7X2P0G9</accession>
<protein>
    <submittedName>
        <fullName evidence="1">Uncharacterized protein</fullName>
    </submittedName>
</protein>
<dbReference type="Gene3D" id="3.40.50.10490">
    <property type="entry name" value="Glucose-6-phosphate isomerase like protein, domain 1"/>
    <property type="match status" value="1"/>
</dbReference>
<proteinExistence type="predicted"/>
<comment type="caution">
    <text evidence="1">The sequence shown here is derived from an EMBL/GenBank/DDBJ whole genome shotgun (WGS) entry which is preliminary data.</text>
</comment>
<evidence type="ECO:0000313" key="1">
    <source>
        <dbReference type="EMBL" id="MST65248.1"/>
    </source>
</evidence>
<dbReference type="GO" id="GO:1901135">
    <property type="term" value="P:carbohydrate derivative metabolic process"/>
    <property type="evidence" value="ECO:0007669"/>
    <property type="project" value="InterPro"/>
</dbReference>
<dbReference type="RefSeq" id="WP_154431132.1">
    <property type="nucleotide sequence ID" value="NZ_JBQHQP010000005.1"/>
</dbReference>
<gene>
    <name evidence="1" type="ORF">FYJ57_00530</name>
</gene>